<evidence type="ECO:0000313" key="1">
    <source>
        <dbReference type="EMBL" id="MPC87443.1"/>
    </source>
</evidence>
<sequence length="81" mass="9734">MSSIIGRQWCTNKYDKEIRKRMLRGIACSRYRNSPQRFRCHASAKQHVPDRRRSFVWKQSHTQTTLYRCLIRLCMGCASLR</sequence>
<name>A0A5B7IYV3_PORTR</name>
<reference evidence="1 2" key="1">
    <citation type="submission" date="2019-05" db="EMBL/GenBank/DDBJ databases">
        <title>Another draft genome of Portunus trituberculatus and its Hox gene families provides insights of decapod evolution.</title>
        <authorList>
            <person name="Jeong J.-H."/>
            <person name="Song I."/>
            <person name="Kim S."/>
            <person name="Choi T."/>
            <person name="Kim D."/>
            <person name="Ryu S."/>
            <person name="Kim W."/>
        </authorList>
    </citation>
    <scope>NUCLEOTIDE SEQUENCE [LARGE SCALE GENOMIC DNA]</scope>
    <source>
        <tissue evidence="1">Muscle</tissue>
    </source>
</reference>
<organism evidence="1 2">
    <name type="scientific">Portunus trituberculatus</name>
    <name type="common">Swimming crab</name>
    <name type="synonym">Neptunus trituberculatus</name>
    <dbReference type="NCBI Taxonomy" id="210409"/>
    <lineage>
        <taxon>Eukaryota</taxon>
        <taxon>Metazoa</taxon>
        <taxon>Ecdysozoa</taxon>
        <taxon>Arthropoda</taxon>
        <taxon>Crustacea</taxon>
        <taxon>Multicrustacea</taxon>
        <taxon>Malacostraca</taxon>
        <taxon>Eumalacostraca</taxon>
        <taxon>Eucarida</taxon>
        <taxon>Decapoda</taxon>
        <taxon>Pleocyemata</taxon>
        <taxon>Brachyura</taxon>
        <taxon>Eubrachyura</taxon>
        <taxon>Portunoidea</taxon>
        <taxon>Portunidae</taxon>
        <taxon>Portuninae</taxon>
        <taxon>Portunus</taxon>
    </lineage>
</organism>
<protein>
    <submittedName>
        <fullName evidence="1">Uncharacterized protein</fullName>
    </submittedName>
</protein>
<dbReference type="EMBL" id="VSRR010074518">
    <property type="protein sequence ID" value="MPC87443.1"/>
    <property type="molecule type" value="Genomic_DNA"/>
</dbReference>
<evidence type="ECO:0000313" key="2">
    <source>
        <dbReference type="Proteomes" id="UP000324222"/>
    </source>
</evidence>
<accession>A0A5B7IYV3</accession>
<dbReference type="AlphaFoldDB" id="A0A5B7IYV3"/>
<dbReference type="Proteomes" id="UP000324222">
    <property type="component" value="Unassembled WGS sequence"/>
</dbReference>
<keyword evidence="2" id="KW-1185">Reference proteome</keyword>
<comment type="caution">
    <text evidence="1">The sequence shown here is derived from an EMBL/GenBank/DDBJ whole genome shotgun (WGS) entry which is preliminary data.</text>
</comment>
<gene>
    <name evidence="1" type="ORF">E2C01_082305</name>
</gene>
<proteinExistence type="predicted"/>